<organism evidence="1 2">
    <name type="scientific">Araneus ventricosus</name>
    <name type="common">Orbweaver spider</name>
    <name type="synonym">Epeira ventricosa</name>
    <dbReference type="NCBI Taxonomy" id="182803"/>
    <lineage>
        <taxon>Eukaryota</taxon>
        <taxon>Metazoa</taxon>
        <taxon>Ecdysozoa</taxon>
        <taxon>Arthropoda</taxon>
        <taxon>Chelicerata</taxon>
        <taxon>Arachnida</taxon>
        <taxon>Araneae</taxon>
        <taxon>Araneomorphae</taxon>
        <taxon>Entelegynae</taxon>
        <taxon>Araneoidea</taxon>
        <taxon>Araneidae</taxon>
        <taxon>Araneus</taxon>
    </lineage>
</organism>
<dbReference type="EMBL" id="BGPR01000666">
    <property type="protein sequence ID" value="GBM30650.1"/>
    <property type="molecule type" value="Genomic_DNA"/>
</dbReference>
<comment type="caution">
    <text evidence="1">The sequence shown here is derived from an EMBL/GenBank/DDBJ whole genome shotgun (WGS) entry which is preliminary data.</text>
</comment>
<reference evidence="1 2" key="1">
    <citation type="journal article" date="2019" name="Sci. Rep.">
        <title>Orb-weaving spider Araneus ventricosus genome elucidates the spidroin gene catalogue.</title>
        <authorList>
            <person name="Kono N."/>
            <person name="Nakamura H."/>
            <person name="Ohtoshi R."/>
            <person name="Moran D.A.P."/>
            <person name="Shinohara A."/>
            <person name="Yoshida Y."/>
            <person name="Fujiwara M."/>
            <person name="Mori M."/>
            <person name="Tomita M."/>
            <person name="Arakawa K."/>
        </authorList>
    </citation>
    <scope>NUCLEOTIDE SEQUENCE [LARGE SCALE GENOMIC DNA]</scope>
</reference>
<dbReference type="OrthoDB" id="1099063at2759"/>
<protein>
    <submittedName>
        <fullName evidence="1">Uncharacterized protein</fullName>
    </submittedName>
</protein>
<dbReference type="Proteomes" id="UP000499080">
    <property type="component" value="Unassembled WGS sequence"/>
</dbReference>
<proteinExistence type="predicted"/>
<accession>A0A4Y2EN62</accession>
<name>A0A4Y2EN62_ARAVE</name>
<dbReference type="AlphaFoldDB" id="A0A4Y2EN62"/>
<gene>
    <name evidence="1" type="ORF">AVEN_203318_1</name>
</gene>
<evidence type="ECO:0000313" key="1">
    <source>
        <dbReference type="EMBL" id="GBM30650.1"/>
    </source>
</evidence>
<keyword evidence="2" id="KW-1185">Reference proteome</keyword>
<sequence>MTRTTPELSPPSSNFRTMAVETFSHYVIFSVQQATYTADLQWNCVQNLELSGADAKTLPLGHHGLCFSVGMNTILKLQVNTILKLYVNTITQIACEYDNSNCM</sequence>
<evidence type="ECO:0000313" key="2">
    <source>
        <dbReference type="Proteomes" id="UP000499080"/>
    </source>
</evidence>